<dbReference type="Proteomes" id="UP000805193">
    <property type="component" value="Unassembled WGS sequence"/>
</dbReference>
<keyword evidence="2" id="KW-1185">Reference proteome</keyword>
<protein>
    <submittedName>
        <fullName evidence="1">Uncharacterized protein</fullName>
    </submittedName>
</protein>
<accession>A0AC60PK70</accession>
<evidence type="ECO:0000313" key="1">
    <source>
        <dbReference type="EMBL" id="KAG0421151.1"/>
    </source>
</evidence>
<dbReference type="EMBL" id="JABSTQ010010410">
    <property type="protein sequence ID" value="KAG0421151.1"/>
    <property type="molecule type" value="Genomic_DNA"/>
</dbReference>
<sequence length="356" mass="38366">MEDRRACQTASGEPGHCVSSSDCPQGPHTPCRTQGFAGDSVCCPSKPRHKRAASEFPHDPVLAVLRENRQLCGRSPPTKRDSGSPDFPADYVLGGKSVNDQKRYPFVVAIFRDEVSVENFWCGGALITRRLVLSAAHCFHKMKNTQFLVRIGSLDISPGRGKPSSGTPMERKVETVLMHPSYNGRQQNADLALLVLDSEAQLKASLRPAACLPLEGAEPDTDTGVILGWGHNAFGGKLQRLLQEADVPLVDNKACDDAYRSLSGYKTVFRSGVDQDFLCAGNLTQGGVDACQHDSGGPLAVRASRDGKSVWELAGVVSFGVQCGTPSYPGVYSRVASFVPWILRTSAHLTNVNDVV</sequence>
<name>A0AC60PK70_IXOPE</name>
<proteinExistence type="predicted"/>
<reference evidence="1 2" key="1">
    <citation type="journal article" date="2020" name="Cell">
        <title>Large-Scale Comparative Analyses of Tick Genomes Elucidate Their Genetic Diversity and Vector Capacities.</title>
        <authorList>
            <consortium name="Tick Genome and Microbiome Consortium (TIGMIC)"/>
            <person name="Jia N."/>
            <person name="Wang J."/>
            <person name="Shi W."/>
            <person name="Du L."/>
            <person name="Sun Y."/>
            <person name="Zhan W."/>
            <person name="Jiang J.F."/>
            <person name="Wang Q."/>
            <person name="Zhang B."/>
            <person name="Ji P."/>
            <person name="Bell-Sakyi L."/>
            <person name="Cui X.M."/>
            <person name="Yuan T.T."/>
            <person name="Jiang B.G."/>
            <person name="Yang W.F."/>
            <person name="Lam T.T."/>
            <person name="Chang Q.C."/>
            <person name="Ding S.J."/>
            <person name="Wang X.J."/>
            <person name="Zhu J.G."/>
            <person name="Ruan X.D."/>
            <person name="Zhao L."/>
            <person name="Wei J.T."/>
            <person name="Ye R.Z."/>
            <person name="Que T.C."/>
            <person name="Du C.H."/>
            <person name="Zhou Y.H."/>
            <person name="Cheng J.X."/>
            <person name="Dai P.F."/>
            <person name="Guo W.B."/>
            <person name="Han X.H."/>
            <person name="Huang E.J."/>
            <person name="Li L.F."/>
            <person name="Wei W."/>
            <person name="Gao Y.C."/>
            <person name="Liu J.Z."/>
            <person name="Shao H.Z."/>
            <person name="Wang X."/>
            <person name="Wang C.C."/>
            <person name="Yang T.C."/>
            <person name="Huo Q.B."/>
            <person name="Li W."/>
            <person name="Chen H.Y."/>
            <person name="Chen S.E."/>
            <person name="Zhou L.G."/>
            <person name="Ni X.B."/>
            <person name="Tian J.H."/>
            <person name="Sheng Y."/>
            <person name="Liu T."/>
            <person name="Pan Y.S."/>
            <person name="Xia L.Y."/>
            <person name="Li J."/>
            <person name="Zhao F."/>
            <person name="Cao W.C."/>
        </authorList>
    </citation>
    <scope>NUCLEOTIDE SEQUENCE [LARGE SCALE GENOMIC DNA]</scope>
    <source>
        <strain evidence="1">Iper-2018</strain>
    </source>
</reference>
<gene>
    <name evidence="1" type="ORF">HPB47_002952</name>
</gene>
<organism evidence="1 2">
    <name type="scientific">Ixodes persulcatus</name>
    <name type="common">Taiga tick</name>
    <dbReference type="NCBI Taxonomy" id="34615"/>
    <lineage>
        <taxon>Eukaryota</taxon>
        <taxon>Metazoa</taxon>
        <taxon>Ecdysozoa</taxon>
        <taxon>Arthropoda</taxon>
        <taxon>Chelicerata</taxon>
        <taxon>Arachnida</taxon>
        <taxon>Acari</taxon>
        <taxon>Parasitiformes</taxon>
        <taxon>Ixodida</taxon>
        <taxon>Ixodoidea</taxon>
        <taxon>Ixodidae</taxon>
        <taxon>Ixodinae</taxon>
        <taxon>Ixodes</taxon>
    </lineage>
</organism>
<evidence type="ECO:0000313" key="2">
    <source>
        <dbReference type="Proteomes" id="UP000805193"/>
    </source>
</evidence>
<comment type="caution">
    <text evidence="1">The sequence shown here is derived from an EMBL/GenBank/DDBJ whole genome shotgun (WGS) entry which is preliminary data.</text>
</comment>